<evidence type="ECO:0000313" key="2">
    <source>
        <dbReference type="Proteomes" id="UP000600918"/>
    </source>
</evidence>
<protein>
    <submittedName>
        <fullName evidence="1">Uncharacterized protein</fullName>
    </submittedName>
</protein>
<organism evidence="1 2">
    <name type="scientific">Vespula pensylvanica</name>
    <name type="common">Western yellow jacket</name>
    <name type="synonym">Wasp</name>
    <dbReference type="NCBI Taxonomy" id="30213"/>
    <lineage>
        <taxon>Eukaryota</taxon>
        <taxon>Metazoa</taxon>
        <taxon>Ecdysozoa</taxon>
        <taxon>Arthropoda</taxon>
        <taxon>Hexapoda</taxon>
        <taxon>Insecta</taxon>
        <taxon>Pterygota</taxon>
        <taxon>Neoptera</taxon>
        <taxon>Endopterygota</taxon>
        <taxon>Hymenoptera</taxon>
        <taxon>Apocrita</taxon>
        <taxon>Aculeata</taxon>
        <taxon>Vespoidea</taxon>
        <taxon>Vespidae</taxon>
        <taxon>Vespinae</taxon>
        <taxon>Vespula</taxon>
    </lineage>
</organism>
<proteinExistence type="predicted"/>
<sequence>MSPLMGIFYARLRAVTIYNPDPMPYLRAPITLFKPLVPPILNAPYDYELQNITEGKVDVHVVEGNHYTMLSATEISMAINGELFECAGTIKKTFPEANNEEEVKNNISIPKIVSMMKTILGNYFLKFEQAHTLDSTSRTLLERTYEVTVDAGIIPEYIRKQHNTVARIREPEELSFINRIFTKFRANPLKSGCIKSNLGHIKPTNVDSSIAKINNVTQINYGRWANRNNCIVNFVRCERIFINSLDDTNADDLPVRFFKTSDALVANGLEMYKVVTINIPIIKSRTIEFVVNKVNTSTEKLDSPIVWDISDVLPLEEINVNAFTFPSKLGGEDIPKDVIILESYMTETSETELSNRNKSLDILILRELELRIVSEKHTSVEFRILSKKKKKIPENTMIIKVHSNDLTDRFINCLQKEHRGYIFRVLLIQELMTGNVWDSCTLQLLRSCEPKLTYHVIINQLIFSWIVPDSWNLEHAATVLCVYRIYIASPHITEKCRTVKVLLFMLALVELAKLRLT</sequence>
<comment type="caution">
    <text evidence="1">The sequence shown here is derived from an EMBL/GenBank/DDBJ whole genome shotgun (WGS) entry which is preliminary data.</text>
</comment>
<dbReference type="SUPFAM" id="SSF53474">
    <property type="entry name" value="alpha/beta-Hydrolases"/>
    <property type="match status" value="1"/>
</dbReference>
<gene>
    <name evidence="1" type="ORF">H0235_004535</name>
</gene>
<dbReference type="AlphaFoldDB" id="A0A834UCZ4"/>
<keyword evidence="2" id="KW-1185">Reference proteome</keyword>
<evidence type="ECO:0000313" key="1">
    <source>
        <dbReference type="EMBL" id="KAF7431611.1"/>
    </source>
</evidence>
<dbReference type="Proteomes" id="UP000600918">
    <property type="component" value="Unassembled WGS sequence"/>
</dbReference>
<reference evidence="1" key="1">
    <citation type="journal article" date="2020" name="G3 (Bethesda)">
        <title>High-Quality Assemblies for Three Invasive Social Wasps from the &lt;i&gt;Vespula&lt;/i&gt; Genus.</title>
        <authorList>
            <person name="Harrop T.W.R."/>
            <person name="Guhlin J."/>
            <person name="McLaughlin G.M."/>
            <person name="Permina E."/>
            <person name="Stockwell P."/>
            <person name="Gilligan J."/>
            <person name="Le Lec M.F."/>
            <person name="Gruber M.A.M."/>
            <person name="Quinn O."/>
            <person name="Lovegrove M."/>
            <person name="Duncan E.J."/>
            <person name="Remnant E.J."/>
            <person name="Van Eeckhoven J."/>
            <person name="Graham B."/>
            <person name="Knapp R.A."/>
            <person name="Langford K.W."/>
            <person name="Kronenberg Z."/>
            <person name="Press M.O."/>
            <person name="Eacker S.M."/>
            <person name="Wilson-Rankin E.E."/>
            <person name="Purcell J."/>
            <person name="Lester P.J."/>
            <person name="Dearden P.K."/>
        </authorList>
    </citation>
    <scope>NUCLEOTIDE SEQUENCE</scope>
    <source>
        <strain evidence="1">Volc-1</strain>
    </source>
</reference>
<dbReference type="Gene3D" id="3.40.50.1820">
    <property type="entry name" value="alpha/beta hydrolase"/>
    <property type="match status" value="1"/>
</dbReference>
<dbReference type="EMBL" id="JACSDY010000003">
    <property type="protein sequence ID" value="KAF7431611.1"/>
    <property type="molecule type" value="Genomic_DNA"/>
</dbReference>
<accession>A0A834UCZ4</accession>
<dbReference type="InterPro" id="IPR029058">
    <property type="entry name" value="AB_hydrolase_fold"/>
</dbReference>
<name>A0A834UCZ4_VESPE</name>